<dbReference type="Proteomes" id="UP000292686">
    <property type="component" value="Unassembled WGS sequence"/>
</dbReference>
<proteinExistence type="predicted"/>
<evidence type="ECO:0000313" key="4">
    <source>
        <dbReference type="EMBL" id="RXZ88409.1"/>
    </source>
</evidence>
<dbReference type="InterPro" id="IPR017853">
    <property type="entry name" value="GH"/>
</dbReference>
<sequence>MTDTALRSATDSVSEIGLDLRITDAAPVAITGIDGNAFVGTGAAPLIEIFVAAEQRARTSQGYFRSAVGERLRYVEHSVDDGSIRLVQRDDVSGLEATTTLIRPEATRAVRVETTITNTGSTSVVVTAVSSLGLAFGESEHDLDDVLLLSGESEWLGEGRWSETPLRDELPFLDLPAHAQDGRGRLARTSHGAWSTGEVLPTGVVSRPDGTALAWQIETSGPWHWEITQSLRSGVLTLLGPTDLEHQFAHRLEAGASFDAVPVAFAASTEGRDGALGELTRYRRTQRLRRPVDAALPVVYNDFMNTLMGQPSTEKLLPLIDAAADAGAEYFCIDAGWFADPTIGDWWTTVGEWREAPGRFSSGLAAVIDHIHARGMRSGLWLEPEVVGHDSPVARTLPDDAFFHRFGERVREDRRYHLDFRHPAARAHLDATVDHLVADFGIGYLKLDYNINPGAGTDVAAETAGDGLLGHTRAFRDWLVDVQRRHPELLIENCSSGAMRMDGSLLSVTHLQSTSDQQNYRLYPPIAASAPASIAPEQCGNWAYPSVDMTDEETAFSLVSGIVGRLYLAGFLPQLRAAQSALVDEAVTVHKAWRERIAESMPFWPLGLPAWTDDVIALGLRSGDDTLLAVWSRGELADELSIPLDASGVEQLYPATPTDDWSIGITADRLIGTTAPGATARVFRVIPAAATAAAPAAEATATPPTDFPTETPVHSGLSPRVAP</sequence>
<evidence type="ECO:0000256" key="1">
    <source>
        <dbReference type="ARBA" id="ARBA00022801"/>
    </source>
</evidence>
<organism evidence="4 5">
    <name type="scientific">Agromyces atrinae</name>
    <dbReference type="NCBI Taxonomy" id="592376"/>
    <lineage>
        <taxon>Bacteria</taxon>
        <taxon>Bacillati</taxon>
        <taxon>Actinomycetota</taxon>
        <taxon>Actinomycetes</taxon>
        <taxon>Micrococcales</taxon>
        <taxon>Microbacteriaceae</taxon>
        <taxon>Agromyces</taxon>
    </lineage>
</organism>
<dbReference type="PANTHER" id="PTHR43053:SF3">
    <property type="entry name" value="ALPHA-GALACTOSIDASE C-RELATED"/>
    <property type="match status" value="1"/>
</dbReference>
<dbReference type="InterPro" id="IPR050985">
    <property type="entry name" value="Alpha-glycosidase_related"/>
</dbReference>
<dbReference type="Pfam" id="PF02065">
    <property type="entry name" value="Melibiase"/>
    <property type="match status" value="1"/>
</dbReference>
<reference evidence="4 5" key="1">
    <citation type="submission" date="2019-01" db="EMBL/GenBank/DDBJ databases">
        <title>Agromyces.</title>
        <authorList>
            <person name="Li J."/>
        </authorList>
    </citation>
    <scope>NUCLEOTIDE SEQUENCE [LARGE SCALE GENOMIC DNA]</scope>
    <source>
        <strain evidence="4 5">DSM 23870</strain>
    </source>
</reference>
<keyword evidence="1" id="KW-0378">Hydrolase</keyword>
<dbReference type="OrthoDB" id="9758822at2"/>
<gene>
    <name evidence="4" type="ORF">ESP50_03965</name>
</gene>
<dbReference type="InterPro" id="IPR013785">
    <property type="entry name" value="Aldolase_TIM"/>
</dbReference>
<name>A0A4Q2M8J3_9MICO</name>
<evidence type="ECO:0000256" key="2">
    <source>
        <dbReference type="ARBA" id="ARBA00023295"/>
    </source>
</evidence>
<keyword evidence="5" id="KW-1185">Reference proteome</keyword>
<dbReference type="AlphaFoldDB" id="A0A4Q2M8J3"/>
<feature type="compositionally biased region" description="Low complexity" evidence="3">
    <location>
        <begin position="696"/>
        <end position="712"/>
    </location>
</feature>
<accession>A0A4Q2M8J3</accession>
<evidence type="ECO:0000313" key="5">
    <source>
        <dbReference type="Proteomes" id="UP000292686"/>
    </source>
</evidence>
<dbReference type="InterPro" id="IPR002252">
    <property type="entry name" value="Glyco_hydro_36"/>
</dbReference>
<protein>
    <submittedName>
        <fullName evidence="4">Alpha-galactosidase</fullName>
    </submittedName>
</protein>
<dbReference type="PRINTS" id="PR00743">
    <property type="entry name" value="GLHYDRLASE36"/>
</dbReference>
<dbReference type="GO" id="GO:0016052">
    <property type="term" value="P:carbohydrate catabolic process"/>
    <property type="evidence" value="ECO:0007669"/>
    <property type="project" value="InterPro"/>
</dbReference>
<dbReference type="GO" id="GO:0004557">
    <property type="term" value="F:alpha-galactosidase activity"/>
    <property type="evidence" value="ECO:0007669"/>
    <property type="project" value="InterPro"/>
</dbReference>
<dbReference type="EMBL" id="SDPM01000001">
    <property type="protein sequence ID" value="RXZ88409.1"/>
    <property type="molecule type" value="Genomic_DNA"/>
</dbReference>
<dbReference type="PANTHER" id="PTHR43053">
    <property type="entry name" value="GLYCOSIDASE FAMILY 31"/>
    <property type="match status" value="1"/>
</dbReference>
<dbReference type="CDD" id="cd14791">
    <property type="entry name" value="GH36"/>
    <property type="match status" value="1"/>
</dbReference>
<dbReference type="Gene3D" id="2.70.98.60">
    <property type="entry name" value="alpha-galactosidase from lactobacil brevis"/>
    <property type="match status" value="1"/>
</dbReference>
<dbReference type="Gene3D" id="3.20.20.70">
    <property type="entry name" value="Aldolase class I"/>
    <property type="match status" value="1"/>
</dbReference>
<dbReference type="InterPro" id="IPR038417">
    <property type="entry name" value="Alpga-gal_N_sf"/>
</dbReference>
<comment type="caution">
    <text evidence="4">The sequence shown here is derived from an EMBL/GenBank/DDBJ whole genome shotgun (WGS) entry which is preliminary data.</text>
</comment>
<feature type="region of interest" description="Disordered" evidence="3">
    <location>
        <begin position="696"/>
        <end position="723"/>
    </location>
</feature>
<evidence type="ECO:0000256" key="3">
    <source>
        <dbReference type="SAM" id="MobiDB-lite"/>
    </source>
</evidence>
<keyword evidence="2" id="KW-0326">Glycosidase</keyword>
<dbReference type="SUPFAM" id="SSF51445">
    <property type="entry name" value="(Trans)glycosidases"/>
    <property type="match status" value="1"/>
</dbReference>